<keyword evidence="3 5" id="KW-0808">Transferase</keyword>
<protein>
    <submittedName>
        <fullName evidence="5">Methyltransferase domain-containing protein</fullName>
    </submittedName>
</protein>
<keyword evidence="2 5" id="KW-0489">Methyltransferase</keyword>
<dbReference type="AlphaFoldDB" id="A0A146K9C3"/>
<evidence type="ECO:0000256" key="2">
    <source>
        <dbReference type="ARBA" id="ARBA00022603"/>
    </source>
</evidence>
<dbReference type="GO" id="GO:0032259">
    <property type="term" value="P:methylation"/>
    <property type="evidence" value="ECO:0007669"/>
    <property type="project" value="UniProtKB-KW"/>
</dbReference>
<dbReference type="Pfam" id="PF08241">
    <property type="entry name" value="Methyltransf_11"/>
    <property type="match status" value="1"/>
</dbReference>
<evidence type="ECO:0000259" key="4">
    <source>
        <dbReference type="Pfam" id="PF08241"/>
    </source>
</evidence>
<feature type="non-terminal residue" evidence="5">
    <location>
        <position position="197"/>
    </location>
</feature>
<feature type="domain" description="Methyltransferase type 11" evidence="4">
    <location>
        <begin position="57"/>
        <end position="150"/>
    </location>
</feature>
<evidence type="ECO:0000256" key="1">
    <source>
        <dbReference type="ARBA" id="ARBA00008361"/>
    </source>
</evidence>
<dbReference type="EMBL" id="GDID01003144">
    <property type="protein sequence ID" value="JAP93462.1"/>
    <property type="molecule type" value="Transcribed_RNA"/>
</dbReference>
<comment type="similarity">
    <text evidence="1">Belongs to the methyltransferase superfamily.</text>
</comment>
<name>A0A146K9C3_9EUKA</name>
<dbReference type="Gene3D" id="3.40.50.150">
    <property type="entry name" value="Vaccinia Virus protein VP39"/>
    <property type="match status" value="1"/>
</dbReference>
<evidence type="ECO:0000313" key="5">
    <source>
        <dbReference type="EMBL" id="JAP93462.1"/>
    </source>
</evidence>
<proteinExistence type="inferred from homology"/>
<dbReference type="InterPro" id="IPR051419">
    <property type="entry name" value="Lys/N-term_MeTrsfase_sf"/>
</dbReference>
<reference evidence="5" key="1">
    <citation type="submission" date="2015-07" db="EMBL/GenBank/DDBJ databases">
        <title>Adaptation to a free-living lifestyle via gene acquisitions in the diplomonad Trepomonas sp. PC1.</title>
        <authorList>
            <person name="Xu F."/>
            <person name="Jerlstrom-Hultqvist J."/>
            <person name="Kolisko M."/>
            <person name="Simpson A.G.B."/>
            <person name="Roger A.J."/>
            <person name="Svard S.G."/>
            <person name="Andersson J.O."/>
        </authorList>
    </citation>
    <scope>NUCLEOTIDE SEQUENCE</scope>
    <source>
        <strain evidence="5">PC1</strain>
    </source>
</reference>
<dbReference type="InterPro" id="IPR013216">
    <property type="entry name" value="Methyltransf_11"/>
</dbReference>
<gene>
    <name evidence="5" type="ORF">TPC1_14252</name>
</gene>
<accession>A0A146K9C3</accession>
<dbReference type="PANTHER" id="PTHR12176">
    <property type="entry name" value="SAM-DEPENDENT METHYLTRANSFERASE SUPERFAMILY PROTEIN"/>
    <property type="match status" value="1"/>
</dbReference>
<evidence type="ECO:0000256" key="3">
    <source>
        <dbReference type="ARBA" id="ARBA00022679"/>
    </source>
</evidence>
<dbReference type="SUPFAM" id="SSF53335">
    <property type="entry name" value="S-adenosyl-L-methionine-dependent methyltransferases"/>
    <property type="match status" value="1"/>
</dbReference>
<feature type="non-terminal residue" evidence="5">
    <location>
        <position position="1"/>
    </location>
</feature>
<organism evidence="5">
    <name type="scientific">Trepomonas sp. PC1</name>
    <dbReference type="NCBI Taxonomy" id="1076344"/>
    <lineage>
        <taxon>Eukaryota</taxon>
        <taxon>Metamonada</taxon>
        <taxon>Diplomonadida</taxon>
        <taxon>Hexamitidae</taxon>
        <taxon>Hexamitinae</taxon>
        <taxon>Trepomonas</taxon>
    </lineage>
</organism>
<sequence>IQIQISPQTDRHHTFQNTPKNWSDFYGKIFTFREYYARIAEIFDIYKPFLRQNLEVLDVGCGTSLIASELGSKCKMTCIDFCKAVIDQMTVQDTTSEYLTMDARSMQFPDELFHLVNVKAFFEFQDDTIACFQVLSECYRVLKPEGVLIVVTQLRTETIKDLLNLFKWKNILSTLAPINPGCQTIKGGSLEYLTMDA</sequence>
<dbReference type="InterPro" id="IPR029063">
    <property type="entry name" value="SAM-dependent_MTases_sf"/>
</dbReference>
<dbReference type="GO" id="GO:0008757">
    <property type="term" value="F:S-adenosylmethionine-dependent methyltransferase activity"/>
    <property type="evidence" value="ECO:0007669"/>
    <property type="project" value="InterPro"/>
</dbReference>
<dbReference type="CDD" id="cd02440">
    <property type="entry name" value="AdoMet_MTases"/>
    <property type="match status" value="1"/>
</dbReference>